<dbReference type="InterPro" id="IPR011009">
    <property type="entry name" value="Kinase-like_dom_sf"/>
</dbReference>
<dbReference type="SMART" id="SM00220">
    <property type="entry name" value="S_TKc"/>
    <property type="match status" value="1"/>
</dbReference>
<reference evidence="25" key="2">
    <citation type="journal article" date="2018" name="BMC Genomics">
        <title>A manually annotated Actinidia chinensis var. chinensis (kiwifruit) genome highlights the challenges associated with draft genomes and gene prediction in plants.</title>
        <authorList>
            <person name="Pilkington S.M."/>
            <person name="Crowhurst R."/>
            <person name="Hilario E."/>
            <person name="Nardozza S."/>
            <person name="Fraser L."/>
            <person name="Peng Y."/>
            <person name="Gunaseelan K."/>
            <person name="Simpson R."/>
            <person name="Tahir J."/>
            <person name="Deroles S.C."/>
            <person name="Templeton K."/>
            <person name="Luo Z."/>
            <person name="Davy M."/>
            <person name="Cheng C."/>
            <person name="McNeilage M."/>
            <person name="Scaglione D."/>
            <person name="Liu Y."/>
            <person name="Zhang Q."/>
            <person name="Datson P."/>
            <person name="De Silva N."/>
            <person name="Gardiner S.E."/>
            <person name="Bassett H."/>
            <person name="Chagne D."/>
            <person name="McCallum J."/>
            <person name="Dzierzon H."/>
            <person name="Deng C."/>
            <person name="Wang Y.Y."/>
            <person name="Barron L."/>
            <person name="Manako K."/>
            <person name="Bowen J."/>
            <person name="Foster T.M."/>
            <person name="Erridge Z.A."/>
            <person name="Tiffin H."/>
            <person name="Waite C.N."/>
            <person name="Davies K.M."/>
            <person name="Grierson E.P."/>
            <person name="Laing W.A."/>
            <person name="Kirk R."/>
            <person name="Chen X."/>
            <person name="Wood M."/>
            <person name="Montefiori M."/>
            <person name="Brummell D.A."/>
            <person name="Schwinn K.E."/>
            <person name="Catanach A."/>
            <person name="Fullerton C."/>
            <person name="Li D."/>
            <person name="Meiyalaghan S."/>
            <person name="Nieuwenhuizen N."/>
            <person name="Read N."/>
            <person name="Prakash R."/>
            <person name="Hunter D."/>
            <person name="Zhang H."/>
            <person name="McKenzie M."/>
            <person name="Knabel M."/>
            <person name="Harris A."/>
            <person name="Allan A.C."/>
            <person name="Gleave A."/>
            <person name="Chen A."/>
            <person name="Janssen B.J."/>
            <person name="Plunkett B."/>
            <person name="Ampomah-Dwamena C."/>
            <person name="Voogd C."/>
            <person name="Leif D."/>
            <person name="Lafferty D."/>
            <person name="Souleyre E.J.F."/>
            <person name="Varkonyi-Gasic E."/>
            <person name="Gambi F."/>
            <person name="Hanley J."/>
            <person name="Yao J.L."/>
            <person name="Cheung J."/>
            <person name="David K.M."/>
            <person name="Warren B."/>
            <person name="Marsh K."/>
            <person name="Snowden K.C."/>
            <person name="Lin-Wang K."/>
            <person name="Brian L."/>
            <person name="Martinez-Sanchez M."/>
            <person name="Wang M."/>
            <person name="Ileperuma N."/>
            <person name="Macnee N."/>
            <person name="Campin R."/>
            <person name="McAtee P."/>
            <person name="Drummond R.S.M."/>
            <person name="Espley R.V."/>
            <person name="Ireland H.S."/>
            <person name="Wu R."/>
            <person name="Atkinson R.G."/>
            <person name="Karunairetnam S."/>
            <person name="Bulley S."/>
            <person name="Chunkath S."/>
            <person name="Hanley Z."/>
            <person name="Storey R."/>
            <person name="Thrimawithana A.H."/>
            <person name="Thomson S."/>
            <person name="David C."/>
            <person name="Testolin R."/>
            <person name="Huang H."/>
            <person name="Hellens R.P."/>
            <person name="Schaffer R.J."/>
        </authorList>
    </citation>
    <scope>NUCLEOTIDE SEQUENCE [LARGE SCALE GENOMIC DNA]</scope>
    <source>
        <strain evidence="25">cv. Red5</strain>
    </source>
</reference>
<dbReference type="GO" id="GO:0005886">
    <property type="term" value="C:plasma membrane"/>
    <property type="evidence" value="ECO:0007669"/>
    <property type="project" value="UniProtKB-SubCell"/>
</dbReference>
<dbReference type="InterPro" id="IPR000719">
    <property type="entry name" value="Prot_kinase_dom"/>
</dbReference>
<comment type="catalytic activity">
    <reaction evidence="18">
        <text>L-threonyl-[protein] + ATP = O-phospho-L-threonyl-[protein] + ADP + H(+)</text>
        <dbReference type="Rhea" id="RHEA:46608"/>
        <dbReference type="Rhea" id="RHEA-COMP:11060"/>
        <dbReference type="Rhea" id="RHEA-COMP:11605"/>
        <dbReference type="ChEBI" id="CHEBI:15378"/>
        <dbReference type="ChEBI" id="CHEBI:30013"/>
        <dbReference type="ChEBI" id="CHEBI:30616"/>
        <dbReference type="ChEBI" id="CHEBI:61977"/>
        <dbReference type="ChEBI" id="CHEBI:456216"/>
        <dbReference type="EC" id="2.7.11.1"/>
    </reaction>
</comment>
<comment type="similarity">
    <text evidence="21">Belongs to the protein kinase superfamily.</text>
</comment>
<dbReference type="Proteomes" id="UP000241394">
    <property type="component" value="Chromosome LG15"/>
</dbReference>
<dbReference type="PANTHER" id="PTHR27008:SF499">
    <property type="entry name" value="OS06G0581500 PROTEIN"/>
    <property type="match status" value="1"/>
</dbReference>
<evidence type="ECO:0000256" key="15">
    <source>
        <dbReference type="ARBA" id="ARBA00023136"/>
    </source>
</evidence>
<feature type="domain" description="Protein kinase" evidence="23">
    <location>
        <begin position="167"/>
        <end position="438"/>
    </location>
</feature>
<organism evidence="24 25">
    <name type="scientific">Actinidia chinensis var. chinensis</name>
    <name type="common">Chinese soft-hair kiwi</name>
    <dbReference type="NCBI Taxonomy" id="1590841"/>
    <lineage>
        <taxon>Eukaryota</taxon>
        <taxon>Viridiplantae</taxon>
        <taxon>Streptophyta</taxon>
        <taxon>Embryophyta</taxon>
        <taxon>Tracheophyta</taxon>
        <taxon>Spermatophyta</taxon>
        <taxon>Magnoliopsida</taxon>
        <taxon>eudicotyledons</taxon>
        <taxon>Gunneridae</taxon>
        <taxon>Pentapetalae</taxon>
        <taxon>asterids</taxon>
        <taxon>Ericales</taxon>
        <taxon>Actinidiaceae</taxon>
        <taxon>Actinidia</taxon>
    </lineage>
</organism>
<evidence type="ECO:0000256" key="16">
    <source>
        <dbReference type="ARBA" id="ARBA00023170"/>
    </source>
</evidence>
<evidence type="ECO:0000256" key="2">
    <source>
        <dbReference type="ARBA" id="ARBA00012513"/>
    </source>
</evidence>
<feature type="transmembrane region" description="Helical" evidence="22">
    <location>
        <begin position="107"/>
        <end position="131"/>
    </location>
</feature>
<evidence type="ECO:0000256" key="5">
    <source>
        <dbReference type="ARBA" id="ARBA00022553"/>
    </source>
</evidence>
<dbReference type="PROSITE" id="PS00107">
    <property type="entry name" value="PROTEIN_KINASE_ATP"/>
    <property type="match status" value="1"/>
</dbReference>
<dbReference type="STRING" id="1590841.A0A2R6QKA3"/>
<proteinExistence type="inferred from homology"/>
<dbReference type="Pfam" id="PF00069">
    <property type="entry name" value="Pkinase"/>
    <property type="match status" value="1"/>
</dbReference>
<evidence type="ECO:0000256" key="17">
    <source>
        <dbReference type="ARBA" id="ARBA00023180"/>
    </source>
</evidence>
<dbReference type="InterPro" id="IPR001245">
    <property type="entry name" value="Ser-Thr/Tyr_kinase_cat_dom"/>
</dbReference>
<evidence type="ECO:0000259" key="23">
    <source>
        <dbReference type="PROSITE" id="PS50011"/>
    </source>
</evidence>
<evidence type="ECO:0000313" key="25">
    <source>
        <dbReference type="Proteomes" id="UP000241394"/>
    </source>
</evidence>
<sequence>MTTDDSAMTLEDLLLKKNALAATRLGGNETVMHTPRSNWPIIFVNISRLVSKQSKWPITSRGEVPVHGVFKNASAVSVSRNNKLCGGIPAFKLPACPLDEPRKKKMYLVPALIILIVCGVLGIILASYILILRWLRKMRKQPSVASSLMDSPRKISYGKLLKATNGFSSANLIGTGHFGSVYKGILHPSDQKAIAVKLLHQQSREAIKNFMAECRALRNTRHRNIVKIVSVCASVDFQGNEFQAIVYEFMENGSLESWLHPVFPPTVVHCDIKPSNILLDGDMTAHVGDFGIARLSQQSDISEVCDRQTSSVGLRGSIGYVGPEYGMGAEVSTSGDMYSYGILLLEMFIGKRPTDSMFKDGLNFHKLAKMVLLENMIEIVDQKQLEEEEGTCTNSRTPMTMEKIHECLFLILRIGIACSEESPRDRMTIVDASRELFLIKDKLLVRRM</sequence>
<comment type="catalytic activity">
    <reaction evidence="19">
        <text>L-seryl-[protein] + ATP = O-phospho-L-seryl-[protein] + ADP + H(+)</text>
        <dbReference type="Rhea" id="RHEA:17989"/>
        <dbReference type="Rhea" id="RHEA-COMP:9863"/>
        <dbReference type="Rhea" id="RHEA-COMP:11604"/>
        <dbReference type="ChEBI" id="CHEBI:15378"/>
        <dbReference type="ChEBI" id="CHEBI:29999"/>
        <dbReference type="ChEBI" id="CHEBI:30616"/>
        <dbReference type="ChEBI" id="CHEBI:83421"/>
        <dbReference type="ChEBI" id="CHEBI:456216"/>
        <dbReference type="EC" id="2.7.11.1"/>
    </reaction>
</comment>
<comment type="caution">
    <text evidence="24">The sequence shown here is derived from an EMBL/GenBank/DDBJ whole genome shotgun (WGS) entry which is preliminary data.</text>
</comment>
<keyword evidence="16 24" id="KW-0675">Receptor</keyword>
<keyword evidence="8 22" id="KW-0812">Transmembrane</keyword>
<dbReference type="AlphaFoldDB" id="A0A2R6QKA3"/>
<evidence type="ECO:0000256" key="10">
    <source>
        <dbReference type="ARBA" id="ARBA00022737"/>
    </source>
</evidence>
<evidence type="ECO:0000256" key="12">
    <source>
        <dbReference type="ARBA" id="ARBA00022777"/>
    </source>
</evidence>
<evidence type="ECO:0000256" key="4">
    <source>
        <dbReference type="ARBA" id="ARBA00022527"/>
    </source>
</evidence>
<evidence type="ECO:0000256" key="6">
    <source>
        <dbReference type="ARBA" id="ARBA00022614"/>
    </source>
</evidence>
<gene>
    <name evidence="24" type="ORF">CEY00_Acc16813</name>
</gene>
<dbReference type="EC" id="2.7.11.1" evidence="2"/>
<keyword evidence="15 22" id="KW-0472">Membrane</keyword>
<keyword evidence="4 21" id="KW-0723">Serine/threonine-protein kinase</keyword>
<dbReference type="PROSITE" id="PS50011">
    <property type="entry name" value="PROTEIN_KINASE_DOM"/>
    <property type="match status" value="1"/>
</dbReference>
<keyword evidence="10" id="KW-0677">Repeat</keyword>
<keyword evidence="13 20" id="KW-0067">ATP-binding</keyword>
<keyword evidence="3" id="KW-1003">Cell membrane</keyword>
<dbReference type="PROSITE" id="PS00108">
    <property type="entry name" value="PROTEIN_KINASE_ST"/>
    <property type="match status" value="1"/>
</dbReference>
<feature type="binding site" evidence="20">
    <location>
        <position position="197"/>
    </location>
    <ligand>
        <name>ATP</name>
        <dbReference type="ChEBI" id="CHEBI:30616"/>
    </ligand>
</feature>
<dbReference type="GO" id="GO:0005524">
    <property type="term" value="F:ATP binding"/>
    <property type="evidence" value="ECO:0007669"/>
    <property type="project" value="UniProtKB-UniRule"/>
</dbReference>
<keyword evidence="5" id="KW-0597">Phosphoprotein</keyword>
<dbReference type="InterPro" id="IPR017441">
    <property type="entry name" value="Protein_kinase_ATP_BS"/>
</dbReference>
<evidence type="ECO:0000256" key="22">
    <source>
        <dbReference type="SAM" id="Phobius"/>
    </source>
</evidence>
<protein>
    <recommendedName>
        <fullName evidence="2">non-specific serine/threonine protein kinase</fullName>
        <ecNumber evidence="2">2.7.11.1</ecNumber>
    </recommendedName>
</protein>
<dbReference type="FunFam" id="3.30.200.20:FF:000432">
    <property type="entry name" value="LRR receptor-like serine/threonine-protein kinase EFR"/>
    <property type="match status" value="1"/>
</dbReference>
<dbReference type="InterPro" id="IPR008271">
    <property type="entry name" value="Ser/Thr_kinase_AS"/>
</dbReference>
<dbReference type="Gene3D" id="1.10.510.10">
    <property type="entry name" value="Transferase(Phosphotransferase) domain 1"/>
    <property type="match status" value="1"/>
</dbReference>
<keyword evidence="12 24" id="KW-0418">Kinase</keyword>
<evidence type="ECO:0000256" key="21">
    <source>
        <dbReference type="RuleBase" id="RU000304"/>
    </source>
</evidence>
<dbReference type="GO" id="GO:0004674">
    <property type="term" value="F:protein serine/threonine kinase activity"/>
    <property type="evidence" value="ECO:0007669"/>
    <property type="project" value="UniProtKB-KW"/>
</dbReference>
<dbReference type="Pfam" id="PF07714">
    <property type="entry name" value="PK_Tyr_Ser-Thr"/>
    <property type="match status" value="1"/>
</dbReference>
<evidence type="ECO:0000256" key="20">
    <source>
        <dbReference type="PROSITE-ProRule" id="PRU10141"/>
    </source>
</evidence>
<keyword evidence="9" id="KW-0732">Signal</keyword>
<keyword evidence="11 20" id="KW-0547">Nucleotide-binding</keyword>
<keyword evidence="14 22" id="KW-1133">Transmembrane helix</keyword>
<evidence type="ECO:0000256" key="13">
    <source>
        <dbReference type="ARBA" id="ARBA00022840"/>
    </source>
</evidence>
<keyword evidence="6" id="KW-0433">Leucine-rich repeat</keyword>
<evidence type="ECO:0000256" key="11">
    <source>
        <dbReference type="ARBA" id="ARBA00022741"/>
    </source>
</evidence>
<reference evidence="24 25" key="1">
    <citation type="submission" date="2017-07" db="EMBL/GenBank/DDBJ databases">
        <title>An improved, manually edited Actinidia chinensis var. chinensis (kiwifruit) genome highlights the challenges associated with draft genomes and gene prediction in plants.</title>
        <authorList>
            <person name="Pilkington S."/>
            <person name="Crowhurst R."/>
            <person name="Hilario E."/>
            <person name="Nardozza S."/>
            <person name="Fraser L."/>
            <person name="Peng Y."/>
            <person name="Gunaseelan K."/>
            <person name="Simpson R."/>
            <person name="Tahir J."/>
            <person name="Deroles S."/>
            <person name="Templeton K."/>
            <person name="Luo Z."/>
            <person name="Davy M."/>
            <person name="Cheng C."/>
            <person name="Mcneilage M."/>
            <person name="Scaglione D."/>
            <person name="Liu Y."/>
            <person name="Zhang Q."/>
            <person name="Datson P."/>
            <person name="De Silva N."/>
            <person name="Gardiner S."/>
            <person name="Bassett H."/>
            <person name="Chagne D."/>
            <person name="Mccallum J."/>
            <person name="Dzierzon H."/>
            <person name="Deng C."/>
            <person name="Wang Y.-Y."/>
            <person name="Barron N."/>
            <person name="Manako K."/>
            <person name="Bowen J."/>
            <person name="Foster T."/>
            <person name="Erridge Z."/>
            <person name="Tiffin H."/>
            <person name="Waite C."/>
            <person name="Davies K."/>
            <person name="Grierson E."/>
            <person name="Laing W."/>
            <person name="Kirk R."/>
            <person name="Chen X."/>
            <person name="Wood M."/>
            <person name="Montefiori M."/>
            <person name="Brummell D."/>
            <person name="Schwinn K."/>
            <person name="Catanach A."/>
            <person name="Fullerton C."/>
            <person name="Li D."/>
            <person name="Meiyalaghan S."/>
            <person name="Nieuwenhuizen N."/>
            <person name="Read N."/>
            <person name="Prakash R."/>
            <person name="Hunter D."/>
            <person name="Zhang H."/>
            <person name="Mckenzie M."/>
            <person name="Knabel M."/>
            <person name="Harris A."/>
            <person name="Allan A."/>
            <person name="Chen A."/>
            <person name="Janssen B."/>
            <person name="Plunkett B."/>
            <person name="Dwamena C."/>
            <person name="Voogd C."/>
            <person name="Leif D."/>
            <person name="Lafferty D."/>
            <person name="Souleyre E."/>
            <person name="Varkonyi-Gasic E."/>
            <person name="Gambi F."/>
            <person name="Hanley J."/>
            <person name="Yao J.-L."/>
            <person name="Cheung J."/>
            <person name="David K."/>
            <person name="Warren B."/>
            <person name="Marsh K."/>
            <person name="Snowden K."/>
            <person name="Lin-Wang K."/>
            <person name="Brian L."/>
            <person name="Martinez-Sanchez M."/>
            <person name="Wang M."/>
            <person name="Ileperuma N."/>
            <person name="Macnee N."/>
            <person name="Campin R."/>
            <person name="Mcatee P."/>
            <person name="Drummond R."/>
            <person name="Espley R."/>
            <person name="Ireland H."/>
            <person name="Wu R."/>
            <person name="Atkinson R."/>
            <person name="Karunairetnam S."/>
            <person name="Bulley S."/>
            <person name="Chunkath S."/>
            <person name="Hanley Z."/>
            <person name="Storey R."/>
            <person name="Thrimawithana A."/>
            <person name="Thomson S."/>
            <person name="David C."/>
            <person name="Testolin R."/>
        </authorList>
    </citation>
    <scope>NUCLEOTIDE SEQUENCE [LARGE SCALE GENOMIC DNA]</scope>
    <source>
        <strain evidence="25">cv. Red5</strain>
        <tissue evidence="24">Young leaf</tissue>
    </source>
</reference>
<dbReference type="SUPFAM" id="SSF56112">
    <property type="entry name" value="Protein kinase-like (PK-like)"/>
    <property type="match status" value="1"/>
</dbReference>
<comment type="subcellular location">
    <subcellularLocation>
        <location evidence="1">Cell membrane</location>
        <topology evidence="1">Single-pass membrane protein</topology>
    </subcellularLocation>
</comment>
<dbReference type="PANTHER" id="PTHR27008">
    <property type="entry name" value="OS04G0122200 PROTEIN"/>
    <property type="match status" value="1"/>
</dbReference>
<dbReference type="Gene3D" id="3.30.200.20">
    <property type="entry name" value="Phosphorylase Kinase, domain 1"/>
    <property type="match status" value="1"/>
</dbReference>
<dbReference type="Gramene" id="PSS09829">
    <property type="protein sequence ID" value="PSS09829"/>
    <property type="gene ID" value="CEY00_Acc16813"/>
</dbReference>
<dbReference type="OrthoDB" id="1103805at2759"/>
<accession>A0A2R6QKA3</accession>
<evidence type="ECO:0000256" key="14">
    <source>
        <dbReference type="ARBA" id="ARBA00022989"/>
    </source>
</evidence>
<dbReference type="OMA" id="EMSAHIS"/>
<keyword evidence="25" id="KW-1185">Reference proteome</keyword>
<dbReference type="EMBL" id="NKQK01000015">
    <property type="protein sequence ID" value="PSS09829.1"/>
    <property type="molecule type" value="Genomic_DNA"/>
</dbReference>
<keyword evidence="17" id="KW-0325">Glycoprotein</keyword>
<evidence type="ECO:0000256" key="7">
    <source>
        <dbReference type="ARBA" id="ARBA00022679"/>
    </source>
</evidence>
<name>A0A2R6QKA3_ACTCC</name>
<evidence type="ECO:0000256" key="3">
    <source>
        <dbReference type="ARBA" id="ARBA00022475"/>
    </source>
</evidence>
<dbReference type="FunFam" id="1.10.510.10:FF:000358">
    <property type="entry name" value="Putative leucine-rich repeat receptor-like serine/threonine-protein kinase"/>
    <property type="match status" value="1"/>
</dbReference>
<dbReference type="InterPro" id="IPR051809">
    <property type="entry name" value="Plant_receptor-like_S/T_kinase"/>
</dbReference>
<evidence type="ECO:0000256" key="1">
    <source>
        <dbReference type="ARBA" id="ARBA00004162"/>
    </source>
</evidence>
<dbReference type="InParanoid" id="A0A2R6QKA3"/>
<keyword evidence="7" id="KW-0808">Transferase</keyword>
<evidence type="ECO:0000256" key="9">
    <source>
        <dbReference type="ARBA" id="ARBA00022729"/>
    </source>
</evidence>
<evidence type="ECO:0000256" key="19">
    <source>
        <dbReference type="ARBA" id="ARBA00048679"/>
    </source>
</evidence>
<evidence type="ECO:0000313" key="24">
    <source>
        <dbReference type="EMBL" id="PSS09829.1"/>
    </source>
</evidence>
<evidence type="ECO:0000256" key="18">
    <source>
        <dbReference type="ARBA" id="ARBA00047899"/>
    </source>
</evidence>
<evidence type="ECO:0000256" key="8">
    <source>
        <dbReference type="ARBA" id="ARBA00022692"/>
    </source>
</evidence>